<dbReference type="EMBL" id="BMMP01000002">
    <property type="protein sequence ID" value="GGO43142.1"/>
    <property type="molecule type" value="Genomic_DNA"/>
</dbReference>
<dbReference type="SUPFAM" id="SSF53335">
    <property type="entry name" value="S-adenosyl-L-methionine-dependent methyltransferases"/>
    <property type="match status" value="1"/>
</dbReference>
<reference evidence="4" key="1">
    <citation type="journal article" date="2019" name="Int. J. Syst. Evol. Microbiol.">
        <title>The Global Catalogue of Microorganisms (GCM) 10K type strain sequencing project: providing services to taxonomists for standard genome sequencing and annotation.</title>
        <authorList>
            <consortium name="The Broad Institute Genomics Platform"/>
            <consortium name="The Broad Institute Genome Sequencing Center for Infectious Disease"/>
            <person name="Wu L."/>
            <person name="Ma J."/>
        </authorList>
    </citation>
    <scope>NUCLEOTIDE SEQUENCE [LARGE SCALE GENOMIC DNA]</scope>
    <source>
        <strain evidence="4">CGMCC 4.7178</strain>
    </source>
</reference>
<protein>
    <submittedName>
        <fullName evidence="3">SAM-dependent methyltransferase</fullName>
    </submittedName>
</protein>
<sequence length="295" mass="31178">MTEPAPDEPRSEPGAAAPAVSSPAPAVSSPAPAEEVLRYYSRGGEDGRLRAGVGRLEFLRTQDVLRRLLPSSPSLVLDVGGGSGVHARWLAQEDGHRVELFDPVPLHVEQAAQLAGVEARVGDARALPVADGSADAVLLLGPLYHLTERRERVRALAEARRVVRPGGPVVAATVNRYSALLDQMNQGAYFEPAEREFVDSAGETGLHPRPDGGFWAYLHQPADAAAEFEDAGLEVAGQYGVEGAVWLMREAAGRLTDEDRLPTVLDALRATESVPSLLGVSAHLLTAGTAPADAV</sequence>
<proteinExistence type="predicted"/>
<dbReference type="GO" id="GO:0032259">
    <property type="term" value="P:methylation"/>
    <property type="evidence" value="ECO:0007669"/>
    <property type="project" value="UniProtKB-KW"/>
</dbReference>
<dbReference type="RefSeq" id="WP_189035427.1">
    <property type="nucleotide sequence ID" value="NZ_BMMP01000002.1"/>
</dbReference>
<dbReference type="InterPro" id="IPR041698">
    <property type="entry name" value="Methyltransf_25"/>
</dbReference>
<organism evidence="3 4">
    <name type="scientific">Streptomyces daqingensis</name>
    <dbReference type="NCBI Taxonomy" id="1472640"/>
    <lineage>
        <taxon>Bacteria</taxon>
        <taxon>Bacillati</taxon>
        <taxon>Actinomycetota</taxon>
        <taxon>Actinomycetes</taxon>
        <taxon>Kitasatosporales</taxon>
        <taxon>Streptomycetaceae</taxon>
        <taxon>Streptomyces</taxon>
    </lineage>
</organism>
<dbReference type="Pfam" id="PF13649">
    <property type="entry name" value="Methyltransf_25"/>
    <property type="match status" value="1"/>
</dbReference>
<dbReference type="Gene3D" id="3.40.50.150">
    <property type="entry name" value="Vaccinia Virus protein VP39"/>
    <property type="match status" value="1"/>
</dbReference>
<gene>
    <name evidence="3" type="ORF">GCM10012287_05580</name>
</gene>
<evidence type="ECO:0000313" key="3">
    <source>
        <dbReference type="EMBL" id="GGO43142.1"/>
    </source>
</evidence>
<evidence type="ECO:0000256" key="1">
    <source>
        <dbReference type="SAM" id="MobiDB-lite"/>
    </source>
</evidence>
<dbReference type="CDD" id="cd02440">
    <property type="entry name" value="AdoMet_MTases"/>
    <property type="match status" value="1"/>
</dbReference>
<feature type="region of interest" description="Disordered" evidence="1">
    <location>
        <begin position="1"/>
        <end position="32"/>
    </location>
</feature>
<feature type="domain" description="Methyltransferase" evidence="2">
    <location>
        <begin position="76"/>
        <end position="167"/>
    </location>
</feature>
<accession>A0ABQ2LUB4</accession>
<keyword evidence="3" id="KW-0489">Methyltransferase</keyword>
<keyword evidence="4" id="KW-1185">Reference proteome</keyword>
<evidence type="ECO:0000259" key="2">
    <source>
        <dbReference type="Pfam" id="PF13649"/>
    </source>
</evidence>
<feature type="compositionally biased region" description="Low complexity" evidence="1">
    <location>
        <begin position="12"/>
        <end position="32"/>
    </location>
</feature>
<name>A0ABQ2LUB4_9ACTN</name>
<dbReference type="GO" id="GO:0008168">
    <property type="term" value="F:methyltransferase activity"/>
    <property type="evidence" value="ECO:0007669"/>
    <property type="project" value="UniProtKB-KW"/>
</dbReference>
<keyword evidence="3" id="KW-0808">Transferase</keyword>
<evidence type="ECO:0000313" key="4">
    <source>
        <dbReference type="Proteomes" id="UP000631535"/>
    </source>
</evidence>
<comment type="caution">
    <text evidence="3">The sequence shown here is derived from an EMBL/GenBank/DDBJ whole genome shotgun (WGS) entry which is preliminary data.</text>
</comment>
<dbReference type="InterPro" id="IPR029063">
    <property type="entry name" value="SAM-dependent_MTases_sf"/>
</dbReference>
<dbReference type="Proteomes" id="UP000631535">
    <property type="component" value="Unassembled WGS sequence"/>
</dbReference>